<feature type="non-terminal residue" evidence="1">
    <location>
        <position position="1"/>
    </location>
</feature>
<comment type="caution">
    <text evidence="1">The sequence shown here is derived from an EMBL/GenBank/DDBJ whole genome shotgun (WGS) entry which is preliminary data.</text>
</comment>
<gene>
    <name evidence="1" type="ORF">RPERSI_LOCUS29121</name>
</gene>
<organism evidence="1 2">
    <name type="scientific">Racocetra persica</name>
    <dbReference type="NCBI Taxonomy" id="160502"/>
    <lineage>
        <taxon>Eukaryota</taxon>
        <taxon>Fungi</taxon>
        <taxon>Fungi incertae sedis</taxon>
        <taxon>Mucoromycota</taxon>
        <taxon>Glomeromycotina</taxon>
        <taxon>Glomeromycetes</taxon>
        <taxon>Diversisporales</taxon>
        <taxon>Gigasporaceae</taxon>
        <taxon>Racocetra</taxon>
    </lineage>
</organism>
<evidence type="ECO:0000313" key="2">
    <source>
        <dbReference type="Proteomes" id="UP000789920"/>
    </source>
</evidence>
<evidence type="ECO:0000313" key="1">
    <source>
        <dbReference type="EMBL" id="CAG8834219.1"/>
    </source>
</evidence>
<keyword evidence="2" id="KW-1185">Reference proteome</keyword>
<dbReference type="Proteomes" id="UP000789920">
    <property type="component" value="Unassembled WGS sequence"/>
</dbReference>
<dbReference type="EMBL" id="CAJVQC010108538">
    <property type="protein sequence ID" value="CAG8834219.1"/>
    <property type="molecule type" value="Genomic_DNA"/>
</dbReference>
<proteinExistence type="predicted"/>
<feature type="non-terminal residue" evidence="1">
    <location>
        <position position="138"/>
    </location>
</feature>
<protein>
    <submittedName>
        <fullName evidence="1">1895_t:CDS:1</fullName>
    </submittedName>
</protein>
<name>A0ACA9SC48_9GLOM</name>
<sequence>QIELNTLAQKENEKVDKFAHQFKKLLKRVDLDNKLPDSYVIRMFLEGLHEKGRTYHYAYWPAIPTDTTNNNQLRAINYHHAAKIESHPIQTKINQNRPRQPRSTNNRNIRNIYTLESANIIPQSDYQLYTIKRRERPK</sequence>
<accession>A0ACA9SC48</accession>
<reference evidence="1" key="1">
    <citation type="submission" date="2021-06" db="EMBL/GenBank/DDBJ databases">
        <authorList>
            <person name="Kallberg Y."/>
            <person name="Tangrot J."/>
            <person name="Rosling A."/>
        </authorList>
    </citation>
    <scope>NUCLEOTIDE SEQUENCE</scope>
    <source>
        <strain evidence="1">MA461A</strain>
    </source>
</reference>